<keyword evidence="2" id="KW-0472">Membrane</keyword>
<proteinExistence type="predicted"/>
<feature type="transmembrane region" description="Helical" evidence="2">
    <location>
        <begin position="645"/>
        <end position="664"/>
    </location>
</feature>
<keyword evidence="2" id="KW-0812">Transmembrane</keyword>
<dbReference type="AlphaFoldDB" id="A0A6J6JYK2"/>
<keyword evidence="2" id="KW-1133">Transmembrane helix</keyword>
<dbReference type="PROSITE" id="PS51257">
    <property type="entry name" value="PROKAR_LIPOPROTEIN"/>
    <property type="match status" value="1"/>
</dbReference>
<feature type="region of interest" description="Disordered" evidence="1">
    <location>
        <begin position="275"/>
        <end position="294"/>
    </location>
</feature>
<dbReference type="EMBL" id="CAEZWE010000002">
    <property type="protein sequence ID" value="CAB4641113.1"/>
    <property type="molecule type" value="Genomic_DNA"/>
</dbReference>
<accession>A0A6J6JYK2</accession>
<protein>
    <submittedName>
        <fullName evidence="3">Unannotated protein</fullName>
    </submittedName>
</protein>
<feature type="compositionally biased region" description="Low complexity" evidence="1">
    <location>
        <begin position="158"/>
        <end position="174"/>
    </location>
</feature>
<gene>
    <name evidence="3" type="ORF">UFOPK2169_00079</name>
</gene>
<feature type="compositionally biased region" description="Low complexity" evidence="1">
    <location>
        <begin position="279"/>
        <end position="294"/>
    </location>
</feature>
<name>A0A6J6JYK2_9ZZZZ</name>
<evidence type="ECO:0000313" key="3">
    <source>
        <dbReference type="EMBL" id="CAB4641113.1"/>
    </source>
</evidence>
<reference evidence="3" key="1">
    <citation type="submission" date="2020-05" db="EMBL/GenBank/DDBJ databases">
        <authorList>
            <person name="Chiriac C."/>
            <person name="Salcher M."/>
            <person name="Ghai R."/>
            <person name="Kavagutti S V."/>
        </authorList>
    </citation>
    <scope>NUCLEOTIDE SEQUENCE</scope>
</reference>
<evidence type="ECO:0000256" key="1">
    <source>
        <dbReference type="SAM" id="MobiDB-lite"/>
    </source>
</evidence>
<organism evidence="3">
    <name type="scientific">freshwater metagenome</name>
    <dbReference type="NCBI Taxonomy" id="449393"/>
    <lineage>
        <taxon>unclassified sequences</taxon>
        <taxon>metagenomes</taxon>
        <taxon>ecological metagenomes</taxon>
    </lineage>
</organism>
<feature type="region of interest" description="Disordered" evidence="1">
    <location>
        <begin position="158"/>
        <end position="180"/>
    </location>
</feature>
<sequence>MAHRNILVKTFSFTMAGAMLLASCGGGDNDSRTRNAAIDQSNCWITQQAKDEALTTLGAQIAEATKAAGEIGAANDEYTAAAQAVQVSYEAYLNTAAQQDDWTSAFDQYAEDKERANAAYDTWKALSERVNSLSLLNEQMSQESSKPLCGESTLAPETTQLTTESPTTTPTSQGGSTGSLGIDDPWCSQSYVMQNSLKVGEITNVGIIKCGNLQGVITVPDGLSSVPSQNDREFVWTLQAIVPGTHEIELFHIDPATSEEGFKQTYTIEVSGELTAPGTQAPPTSIASPPTTSSVETIPCNVPVPREGQYFVVNKGDVIDLTFDLCGPLTAIATNSDDWNDTDFIGYTDEGGVTLFNVRFPNVGTSRLHFYVYEMSPFRYLTDASIVTVIVRDPSVSDPCEGKAPEGLWEPELEGGTFTATSTCDGITTLKVVVDKLVGEERTQVFNGYMASDFGHIDLIQMFGEGTYKVYLRHVTRANVGEEWMTVGDAGWIEVTYTAPSDNTPTNAVTLFPTAIFDPSITESPADPRAASPEVPVVAVPGTTSVLTCNQACIDSLLTRAGVTSGTVEIAFGEGDFEKVSTNGSFIAPLTATSVRVRVTPTNGEPVTMAAVFTRDSVNEAYAQAAMEEVRTDLATTVSESGTSFPWWIIAVAILVLVAVGEAFRRRLKGKPEAA</sequence>
<evidence type="ECO:0000256" key="2">
    <source>
        <dbReference type="SAM" id="Phobius"/>
    </source>
</evidence>